<feature type="transmembrane region" description="Helical" evidence="1">
    <location>
        <begin position="7"/>
        <end position="23"/>
    </location>
</feature>
<dbReference type="AlphaFoldDB" id="A0A4R8A8K6"/>
<dbReference type="RefSeq" id="WP_166667534.1">
    <property type="nucleotide sequence ID" value="NZ_SODD01000008.1"/>
</dbReference>
<organism evidence="2 3">
    <name type="scientific">Breznakia blatticola</name>
    <dbReference type="NCBI Taxonomy" id="1754012"/>
    <lineage>
        <taxon>Bacteria</taxon>
        <taxon>Bacillati</taxon>
        <taxon>Bacillota</taxon>
        <taxon>Erysipelotrichia</taxon>
        <taxon>Erysipelotrichales</taxon>
        <taxon>Erysipelotrichaceae</taxon>
        <taxon>Breznakia</taxon>
    </lineage>
</organism>
<dbReference type="EMBL" id="SODD01000008">
    <property type="protein sequence ID" value="TDW24670.1"/>
    <property type="molecule type" value="Genomic_DNA"/>
</dbReference>
<sequence length="52" mass="5704">MKKENALVLLGLGCLLICFYPLMGNSIPMLVSGVVIAGYGAFQLFKNRKKDK</sequence>
<evidence type="ECO:0000313" key="3">
    <source>
        <dbReference type="Proteomes" id="UP000294743"/>
    </source>
</evidence>
<keyword evidence="1" id="KW-1133">Transmembrane helix</keyword>
<gene>
    <name evidence="2" type="ORF">EDD63_10823</name>
</gene>
<keyword evidence="3" id="KW-1185">Reference proteome</keyword>
<keyword evidence="1" id="KW-0812">Transmembrane</keyword>
<evidence type="ECO:0000313" key="2">
    <source>
        <dbReference type="EMBL" id="TDW24670.1"/>
    </source>
</evidence>
<keyword evidence="1" id="KW-0472">Membrane</keyword>
<name>A0A4R8A8K6_9FIRM</name>
<feature type="transmembrane region" description="Helical" evidence="1">
    <location>
        <begin position="29"/>
        <end position="45"/>
    </location>
</feature>
<proteinExistence type="predicted"/>
<comment type="caution">
    <text evidence="2">The sequence shown here is derived from an EMBL/GenBank/DDBJ whole genome shotgun (WGS) entry which is preliminary data.</text>
</comment>
<evidence type="ECO:0000256" key="1">
    <source>
        <dbReference type="SAM" id="Phobius"/>
    </source>
</evidence>
<reference evidence="2 3" key="1">
    <citation type="submission" date="2019-03" db="EMBL/GenBank/DDBJ databases">
        <title>Genomic Encyclopedia of Type Strains, Phase IV (KMG-IV): sequencing the most valuable type-strain genomes for metagenomic binning, comparative biology and taxonomic classification.</title>
        <authorList>
            <person name="Goeker M."/>
        </authorList>
    </citation>
    <scope>NUCLEOTIDE SEQUENCE [LARGE SCALE GENOMIC DNA]</scope>
    <source>
        <strain evidence="2 3">DSM 28867</strain>
    </source>
</reference>
<dbReference type="Proteomes" id="UP000294743">
    <property type="component" value="Unassembled WGS sequence"/>
</dbReference>
<protein>
    <submittedName>
        <fullName evidence="2">Uncharacterized protein</fullName>
    </submittedName>
</protein>
<accession>A0A4R8A8K6</accession>